<sequence>MGFKDLFRKNRSRSYSSEGSFSTYTTAPDRRTQAAPNNGGSSTISSLHTGTSYANPPSTGYHHHQHARASSATHYQNQSRAFSSELGSQPSYNTTPSYALANAYNRSTPVLAPAPTRFHSPSPAATATPTPSPPRFRTQSQSHSQPQTQPRPTCRECDTTLTLDRVRNNNKGNKGRLYYRCDRCGEFRAWADLQGVYEQNPLCQCEVPSRLDVSKDGEWYFSCATRQCGFWTRRDWRDNEEAGVGYRGGRSGGGGGRYYDSRVPEMA</sequence>
<dbReference type="Pfam" id="PF23549">
    <property type="entry name" value="Zn_ribbon_GRF_2"/>
    <property type="match status" value="1"/>
</dbReference>
<evidence type="ECO:0000313" key="4">
    <source>
        <dbReference type="Proteomes" id="UP001610446"/>
    </source>
</evidence>
<feature type="compositionally biased region" description="Low complexity" evidence="1">
    <location>
        <begin position="13"/>
        <end position="26"/>
    </location>
</feature>
<evidence type="ECO:0000256" key="1">
    <source>
        <dbReference type="SAM" id="MobiDB-lite"/>
    </source>
</evidence>
<dbReference type="Proteomes" id="UP001610446">
    <property type="component" value="Unassembled WGS sequence"/>
</dbReference>
<evidence type="ECO:0000313" key="3">
    <source>
        <dbReference type="EMBL" id="KAL2832673.1"/>
    </source>
</evidence>
<feature type="region of interest" description="Disordered" evidence="1">
    <location>
        <begin position="111"/>
        <end position="155"/>
    </location>
</feature>
<feature type="compositionally biased region" description="Polar residues" evidence="1">
    <location>
        <begin position="68"/>
        <end position="93"/>
    </location>
</feature>
<name>A0ABR4IY23_9EURO</name>
<evidence type="ECO:0000259" key="2">
    <source>
        <dbReference type="Pfam" id="PF23549"/>
    </source>
</evidence>
<accession>A0ABR4IY23</accession>
<feature type="compositionally biased region" description="Low complexity" evidence="1">
    <location>
        <begin position="120"/>
        <end position="129"/>
    </location>
</feature>
<dbReference type="InterPro" id="IPR056444">
    <property type="entry name" value="Zn_ribbon_GRF_2"/>
</dbReference>
<gene>
    <name evidence="3" type="ORF">BJY01DRAFT_253828</name>
</gene>
<protein>
    <recommendedName>
        <fullName evidence="2">GRF-like zinc ribbon domain-containing protein</fullName>
    </recommendedName>
</protein>
<dbReference type="EMBL" id="JBFXLU010000259">
    <property type="protein sequence ID" value="KAL2832673.1"/>
    <property type="molecule type" value="Genomic_DNA"/>
</dbReference>
<feature type="compositionally biased region" description="Low complexity" evidence="1">
    <location>
        <begin position="137"/>
        <end position="152"/>
    </location>
</feature>
<reference evidence="3 4" key="1">
    <citation type="submission" date="2024-07" db="EMBL/GenBank/DDBJ databases">
        <title>Section-level genome sequencing and comparative genomics of Aspergillus sections Usti and Cavernicolus.</title>
        <authorList>
            <consortium name="Lawrence Berkeley National Laboratory"/>
            <person name="Nybo J.L."/>
            <person name="Vesth T.C."/>
            <person name="Theobald S."/>
            <person name="Frisvad J.C."/>
            <person name="Larsen T.O."/>
            <person name="Kjaerboelling I."/>
            <person name="Rothschild-Mancinelli K."/>
            <person name="Lyhne E.K."/>
            <person name="Kogle M.E."/>
            <person name="Barry K."/>
            <person name="Clum A."/>
            <person name="Na H."/>
            <person name="Ledsgaard L."/>
            <person name="Lin J."/>
            <person name="Lipzen A."/>
            <person name="Kuo A."/>
            <person name="Riley R."/>
            <person name="Mondo S."/>
            <person name="Labutti K."/>
            <person name="Haridas S."/>
            <person name="Pangalinan J."/>
            <person name="Salamov A.A."/>
            <person name="Simmons B.A."/>
            <person name="Magnuson J.K."/>
            <person name="Chen J."/>
            <person name="Drula E."/>
            <person name="Henrissat B."/>
            <person name="Wiebenga A."/>
            <person name="Lubbers R.J."/>
            <person name="Gomes A.C."/>
            <person name="Makela M.R."/>
            <person name="Stajich J."/>
            <person name="Grigoriev I.V."/>
            <person name="Mortensen U.H."/>
            <person name="De Vries R.P."/>
            <person name="Baker S.E."/>
            <person name="Andersen M.R."/>
        </authorList>
    </citation>
    <scope>NUCLEOTIDE SEQUENCE [LARGE SCALE GENOMIC DNA]</scope>
    <source>
        <strain evidence="3 4">CBS 123904</strain>
    </source>
</reference>
<feature type="compositionally biased region" description="Polar residues" evidence="1">
    <location>
        <begin position="34"/>
        <end position="58"/>
    </location>
</feature>
<keyword evidence="4" id="KW-1185">Reference proteome</keyword>
<comment type="caution">
    <text evidence="3">The sequence shown here is derived from an EMBL/GenBank/DDBJ whole genome shotgun (WGS) entry which is preliminary data.</text>
</comment>
<organism evidence="3 4">
    <name type="scientific">Aspergillus pseudoustus</name>
    <dbReference type="NCBI Taxonomy" id="1810923"/>
    <lineage>
        <taxon>Eukaryota</taxon>
        <taxon>Fungi</taxon>
        <taxon>Dikarya</taxon>
        <taxon>Ascomycota</taxon>
        <taxon>Pezizomycotina</taxon>
        <taxon>Eurotiomycetes</taxon>
        <taxon>Eurotiomycetidae</taxon>
        <taxon>Eurotiales</taxon>
        <taxon>Aspergillaceae</taxon>
        <taxon>Aspergillus</taxon>
        <taxon>Aspergillus subgen. Nidulantes</taxon>
    </lineage>
</organism>
<feature type="domain" description="GRF-like zinc ribbon" evidence="2">
    <location>
        <begin position="152"/>
        <end position="192"/>
    </location>
</feature>
<proteinExistence type="predicted"/>
<feature type="region of interest" description="Disordered" evidence="1">
    <location>
        <begin position="1"/>
        <end position="93"/>
    </location>
</feature>